<accession>A0A7W7F6W5</accession>
<dbReference type="Gene3D" id="2.40.160.20">
    <property type="match status" value="1"/>
</dbReference>
<dbReference type="InterPro" id="IPR020915">
    <property type="entry name" value="UPF0311"/>
</dbReference>
<dbReference type="PANTHER" id="PTHR37315:SF1">
    <property type="entry name" value="UPF0311 PROTEIN BLR7842"/>
    <property type="match status" value="1"/>
</dbReference>
<dbReference type="Pfam" id="PF11578">
    <property type="entry name" value="DUF3237"/>
    <property type="match status" value="1"/>
</dbReference>
<keyword evidence="3" id="KW-1185">Reference proteome</keyword>
<evidence type="ECO:0000256" key="1">
    <source>
        <dbReference type="HAMAP-Rule" id="MF_00775"/>
    </source>
</evidence>
<dbReference type="Proteomes" id="UP000566324">
    <property type="component" value="Unassembled WGS sequence"/>
</dbReference>
<gene>
    <name evidence="2" type="ORF">GGQ98_002378</name>
</gene>
<evidence type="ECO:0000313" key="3">
    <source>
        <dbReference type="Proteomes" id="UP000566324"/>
    </source>
</evidence>
<proteinExistence type="inferred from homology"/>
<comment type="similarity">
    <text evidence="1">Belongs to the UPF0311 family.</text>
</comment>
<sequence>MKFSDDDGSGLIGGRLCTAEFEVGGGILDFGASPFGSGRVGYISGGRFTGPKLSGVVLPGGGNWSRAGKLASGAGAGTFDARAVWRTDDDALISVTYTGRSVVDDAARAAFAAADKAGVDADPSLYYIRVAMVFETSARAYDWLNGTLAVGRGTRTGFGVRHEVFEIG</sequence>
<dbReference type="EMBL" id="JACHNZ010000026">
    <property type="protein sequence ID" value="MBB4632751.1"/>
    <property type="molecule type" value="Genomic_DNA"/>
</dbReference>
<dbReference type="PANTHER" id="PTHR37315">
    <property type="entry name" value="UPF0311 PROTEIN BLR7842"/>
    <property type="match status" value="1"/>
</dbReference>
<dbReference type="RefSeq" id="WP_184069732.1">
    <property type="nucleotide sequence ID" value="NZ_JACHNZ010000026.1"/>
</dbReference>
<reference evidence="2 3" key="1">
    <citation type="submission" date="2020-08" db="EMBL/GenBank/DDBJ databases">
        <title>Genomic Encyclopedia of Type Strains, Phase IV (KMG-IV): sequencing the most valuable type-strain genomes for metagenomic binning, comparative biology and taxonomic classification.</title>
        <authorList>
            <person name="Goeker M."/>
        </authorList>
    </citation>
    <scope>NUCLEOTIDE SEQUENCE [LARGE SCALE GENOMIC DNA]</scope>
    <source>
        <strain evidence="2 3">DSM 17328</strain>
    </source>
</reference>
<dbReference type="AlphaFoldDB" id="A0A7W7F6W5"/>
<comment type="caution">
    <text evidence="2">The sequence shown here is derived from an EMBL/GenBank/DDBJ whole genome shotgun (WGS) entry which is preliminary data.</text>
</comment>
<dbReference type="HAMAP" id="MF_00775">
    <property type="entry name" value="UPF0311"/>
    <property type="match status" value="1"/>
</dbReference>
<organism evidence="2 3">
    <name type="scientific">Sphingosinicella soli</name>
    <dbReference type="NCBI Taxonomy" id="333708"/>
    <lineage>
        <taxon>Bacteria</taxon>
        <taxon>Pseudomonadati</taxon>
        <taxon>Pseudomonadota</taxon>
        <taxon>Alphaproteobacteria</taxon>
        <taxon>Sphingomonadales</taxon>
        <taxon>Sphingosinicellaceae</taxon>
        <taxon>Sphingosinicella</taxon>
    </lineage>
</organism>
<evidence type="ECO:0000313" key="2">
    <source>
        <dbReference type="EMBL" id="MBB4632751.1"/>
    </source>
</evidence>
<protein>
    <recommendedName>
        <fullName evidence="1">UPF0311 protein GGQ98_002378</fullName>
    </recommendedName>
</protein>
<name>A0A7W7F6W5_9SPHN</name>